<keyword evidence="1" id="KW-0812">Transmembrane</keyword>
<gene>
    <name evidence="3" type="ORF">SAMN02745248_00968</name>
</gene>
<dbReference type="Proteomes" id="UP000183952">
    <property type="component" value="Unassembled WGS sequence"/>
</dbReference>
<dbReference type="InterPro" id="IPR043504">
    <property type="entry name" value="Peptidase_S1_PA_chymotrypsin"/>
</dbReference>
<evidence type="ECO:0000313" key="4">
    <source>
        <dbReference type="Proteomes" id="UP000183952"/>
    </source>
</evidence>
<accession>A0A1M6MAP2</accession>
<dbReference type="InterPro" id="IPR001478">
    <property type="entry name" value="PDZ"/>
</dbReference>
<dbReference type="Gene3D" id="2.40.10.10">
    <property type="entry name" value="Trypsin-like serine proteases"/>
    <property type="match status" value="1"/>
</dbReference>
<name>A0A1M6MAP2_9CLOT</name>
<evidence type="ECO:0000256" key="1">
    <source>
        <dbReference type="SAM" id="Phobius"/>
    </source>
</evidence>
<protein>
    <submittedName>
        <fullName evidence="3">Serine protease, S1-C subfamily, contains C-terminal PDZ domain</fullName>
    </submittedName>
</protein>
<dbReference type="RefSeq" id="WP_143146972.1">
    <property type="nucleotide sequence ID" value="NZ_FRAD01000007.1"/>
</dbReference>
<dbReference type="Pfam" id="PF13180">
    <property type="entry name" value="PDZ_2"/>
    <property type="match status" value="1"/>
</dbReference>
<keyword evidence="1" id="KW-0472">Membrane</keyword>
<dbReference type="GO" id="GO:0008233">
    <property type="term" value="F:peptidase activity"/>
    <property type="evidence" value="ECO:0007669"/>
    <property type="project" value="UniProtKB-KW"/>
</dbReference>
<keyword evidence="3" id="KW-0645">Protease</keyword>
<keyword evidence="1" id="KW-1133">Transmembrane helix</keyword>
<feature type="transmembrane region" description="Helical" evidence="1">
    <location>
        <begin position="36"/>
        <end position="55"/>
    </location>
</feature>
<dbReference type="AlphaFoldDB" id="A0A1M6MAP2"/>
<dbReference type="InterPro" id="IPR009003">
    <property type="entry name" value="Peptidase_S1_PA"/>
</dbReference>
<evidence type="ECO:0000259" key="2">
    <source>
        <dbReference type="Pfam" id="PF13180"/>
    </source>
</evidence>
<dbReference type="EMBL" id="FRAD01000007">
    <property type="protein sequence ID" value="SHJ80373.1"/>
    <property type="molecule type" value="Genomic_DNA"/>
</dbReference>
<dbReference type="InterPro" id="IPR036034">
    <property type="entry name" value="PDZ_sf"/>
</dbReference>
<evidence type="ECO:0000313" key="3">
    <source>
        <dbReference type="EMBL" id="SHJ80373.1"/>
    </source>
</evidence>
<sequence>MKEKSDALTNTNANNDNLDVSAIKFRKNEFKSYMRLWVVGILFLSVTIVCAFLFYRSHTKNYEVAKSVILKEKSGSLYADITKIESSNVSISNCVVVCADDYKDIGLILNNNEYVVTNLKLISKAKNIFVKLPGGGILKGDMIDSDKHRGLAYLKMIPYLSGEEENLEDLDPKQYIHYSQLLDLNKRTFIEKKLDRRNIMIGGQDVYCITANVEERNITSAEEYYLRGIVLCNQYGNVLGVDFINGLEMKPDDIYSFVDMDFIGQAVKRVSDDAYMMMKKLGMEVSSATNKDKFVGIYVKNIEDKSPMCVSGVFPTDIITSLQDNNILSMEQFISLLGMYKNNNKLRIKVLRNDQVIQKTVIVNSN</sequence>
<dbReference type="Gene3D" id="2.30.42.10">
    <property type="match status" value="1"/>
</dbReference>
<keyword evidence="4" id="KW-1185">Reference proteome</keyword>
<dbReference type="GO" id="GO:0006508">
    <property type="term" value="P:proteolysis"/>
    <property type="evidence" value="ECO:0007669"/>
    <property type="project" value="UniProtKB-KW"/>
</dbReference>
<reference evidence="3 4" key="1">
    <citation type="submission" date="2016-11" db="EMBL/GenBank/DDBJ databases">
        <authorList>
            <person name="Jaros S."/>
            <person name="Januszkiewicz K."/>
            <person name="Wedrychowicz H."/>
        </authorList>
    </citation>
    <scope>NUCLEOTIDE SEQUENCE [LARGE SCALE GENOMIC DNA]</scope>
    <source>
        <strain evidence="3 4">DSM 3090</strain>
    </source>
</reference>
<dbReference type="STRING" id="1121331.SAMN02745248_00968"/>
<organism evidence="3 4">
    <name type="scientific">Hathewaya proteolytica DSM 3090</name>
    <dbReference type="NCBI Taxonomy" id="1121331"/>
    <lineage>
        <taxon>Bacteria</taxon>
        <taxon>Bacillati</taxon>
        <taxon>Bacillota</taxon>
        <taxon>Clostridia</taxon>
        <taxon>Eubacteriales</taxon>
        <taxon>Clostridiaceae</taxon>
        <taxon>Hathewaya</taxon>
    </lineage>
</organism>
<feature type="domain" description="PDZ" evidence="2">
    <location>
        <begin position="281"/>
        <end position="361"/>
    </location>
</feature>
<dbReference type="SUPFAM" id="SSF50494">
    <property type="entry name" value="Trypsin-like serine proteases"/>
    <property type="match status" value="1"/>
</dbReference>
<keyword evidence="3" id="KW-0378">Hydrolase</keyword>
<dbReference type="SUPFAM" id="SSF50156">
    <property type="entry name" value="PDZ domain-like"/>
    <property type="match status" value="1"/>
</dbReference>
<proteinExistence type="predicted"/>